<dbReference type="AlphaFoldDB" id="A0A238VS06"/>
<sequence length="234" mass="26577">MKKLIYSITILTISILLYSCSSSINVVNKWSAEGTKSLKDKNILVIARAANEKVRMAFEDEMAQQLRKKGFNATESYKKHPNLKTDQKLTDERKAKVKKILDEEGYNSVILSVLKDKLENVKSTEEGGYYAGQSLKSYYPPYIPVYSYGFYGGYGFSSGYLYNTKTYQDYGTYVESTVETETTNSYVLETLAYNLELAEDKQLVAYVITRIDEPDNYNIAAKGNAKKILESFSK</sequence>
<evidence type="ECO:0008006" key="3">
    <source>
        <dbReference type="Google" id="ProtNLM"/>
    </source>
</evidence>
<dbReference type="OrthoDB" id="1454323at2"/>
<keyword evidence="2" id="KW-1185">Reference proteome</keyword>
<reference evidence="1 2" key="1">
    <citation type="submission" date="2017-06" db="EMBL/GenBank/DDBJ databases">
        <authorList>
            <person name="Kim H.J."/>
            <person name="Triplett B.A."/>
        </authorList>
    </citation>
    <scope>NUCLEOTIDE SEQUENCE [LARGE SCALE GENOMIC DNA]</scope>
    <source>
        <strain evidence="1 2">DSM 29150</strain>
    </source>
</reference>
<dbReference type="Proteomes" id="UP000198384">
    <property type="component" value="Unassembled WGS sequence"/>
</dbReference>
<proteinExistence type="predicted"/>
<dbReference type="EMBL" id="FZNT01000002">
    <property type="protein sequence ID" value="SNR37028.1"/>
    <property type="molecule type" value="Genomic_DNA"/>
</dbReference>
<dbReference type="PROSITE" id="PS51257">
    <property type="entry name" value="PROKAR_LIPOPROTEIN"/>
    <property type="match status" value="1"/>
</dbReference>
<gene>
    <name evidence="1" type="ORF">SAMN06265371_1027</name>
</gene>
<evidence type="ECO:0000313" key="2">
    <source>
        <dbReference type="Proteomes" id="UP000198384"/>
    </source>
</evidence>
<evidence type="ECO:0000313" key="1">
    <source>
        <dbReference type="EMBL" id="SNR37028.1"/>
    </source>
</evidence>
<name>A0A238VS06_9FLAO</name>
<organism evidence="1 2">
    <name type="scientific">Lutibacter agarilyticus</name>
    <dbReference type="NCBI Taxonomy" id="1109740"/>
    <lineage>
        <taxon>Bacteria</taxon>
        <taxon>Pseudomonadati</taxon>
        <taxon>Bacteroidota</taxon>
        <taxon>Flavobacteriia</taxon>
        <taxon>Flavobacteriales</taxon>
        <taxon>Flavobacteriaceae</taxon>
        <taxon>Lutibacter</taxon>
    </lineage>
</organism>
<dbReference type="RefSeq" id="WP_089380226.1">
    <property type="nucleotide sequence ID" value="NZ_FZNT01000002.1"/>
</dbReference>
<protein>
    <recommendedName>
        <fullName evidence="3">DUF4136 domain-containing protein</fullName>
    </recommendedName>
</protein>
<accession>A0A238VS06</accession>